<dbReference type="EMBL" id="CM039434">
    <property type="protein sequence ID" value="KAI4323092.1"/>
    <property type="molecule type" value="Genomic_DNA"/>
</dbReference>
<dbReference type="Proteomes" id="UP000828941">
    <property type="component" value="Chromosome 9"/>
</dbReference>
<organism evidence="1 2">
    <name type="scientific">Bauhinia variegata</name>
    <name type="common">Purple orchid tree</name>
    <name type="synonym">Phanera variegata</name>
    <dbReference type="NCBI Taxonomy" id="167791"/>
    <lineage>
        <taxon>Eukaryota</taxon>
        <taxon>Viridiplantae</taxon>
        <taxon>Streptophyta</taxon>
        <taxon>Embryophyta</taxon>
        <taxon>Tracheophyta</taxon>
        <taxon>Spermatophyta</taxon>
        <taxon>Magnoliopsida</taxon>
        <taxon>eudicotyledons</taxon>
        <taxon>Gunneridae</taxon>
        <taxon>Pentapetalae</taxon>
        <taxon>rosids</taxon>
        <taxon>fabids</taxon>
        <taxon>Fabales</taxon>
        <taxon>Fabaceae</taxon>
        <taxon>Cercidoideae</taxon>
        <taxon>Cercideae</taxon>
        <taxon>Bauhiniinae</taxon>
        <taxon>Bauhinia</taxon>
    </lineage>
</organism>
<evidence type="ECO:0000313" key="1">
    <source>
        <dbReference type="EMBL" id="KAI4323092.1"/>
    </source>
</evidence>
<accession>A0ACB9MGF5</accession>
<name>A0ACB9MGF5_BAUVA</name>
<reference evidence="1 2" key="1">
    <citation type="journal article" date="2022" name="DNA Res.">
        <title>Chromosomal-level genome assembly of the orchid tree Bauhinia variegata (Leguminosae; Cercidoideae) supports the allotetraploid origin hypothesis of Bauhinia.</title>
        <authorList>
            <person name="Zhong Y."/>
            <person name="Chen Y."/>
            <person name="Zheng D."/>
            <person name="Pang J."/>
            <person name="Liu Y."/>
            <person name="Luo S."/>
            <person name="Meng S."/>
            <person name="Qian L."/>
            <person name="Wei D."/>
            <person name="Dai S."/>
            <person name="Zhou R."/>
        </authorList>
    </citation>
    <scope>NUCLEOTIDE SEQUENCE [LARGE SCALE GENOMIC DNA]</scope>
    <source>
        <strain evidence="1">BV-YZ2020</strain>
    </source>
</reference>
<evidence type="ECO:0000313" key="2">
    <source>
        <dbReference type="Proteomes" id="UP000828941"/>
    </source>
</evidence>
<gene>
    <name evidence="1" type="ORF">L6164_022727</name>
</gene>
<comment type="caution">
    <text evidence="1">The sequence shown here is derived from an EMBL/GenBank/DDBJ whole genome shotgun (WGS) entry which is preliminary data.</text>
</comment>
<protein>
    <submittedName>
        <fullName evidence="1">Uncharacterized protein</fullName>
    </submittedName>
</protein>
<proteinExistence type="predicted"/>
<keyword evidence="2" id="KW-1185">Reference proteome</keyword>
<sequence length="438" mass="49586">MASPLISPFFPRFWLLGASCIMDSCVVAQSAIREKLLMGQIVLDDKDILSNLHEKHEKRTVYELCEQSTTSLDNSNIQSFSLCLLRYQYDPSQVSEWISSILGKRVQKLRIQYGDKFNFSSHALFNCTSLVELVLQMRSTLSVPISACLPNLQHLSISGITLVSDSSTHSEDLILSFPLLKVFEARGCEWSTMQNVSIVAPMLESFSIALWNSLSSDSCKSAIKICAPHLKKFSYEGDLEKDIILLNPSSICDASVVIVANEDKEVRIQEMVLRAHTLLRQLHEVKHLKLWFYKILMHVKDIFANLPVFGRLTNLQLNEVTSEVLLEFLHKSPVLETLVLLHGVSKCSKDLFSLALVPSCFLSSLRVFQFGEFNVYDHEISLAKFVMANAVILERMSISTAFWLRYSDINIGEVKERVLAFPKCSKFAMIELFDANVQ</sequence>